<dbReference type="Proteomes" id="UP000092508">
    <property type="component" value="Unassembled WGS sequence"/>
</dbReference>
<reference evidence="1 3" key="1">
    <citation type="submission" date="2016-06" db="EMBL/GenBank/DDBJ databases">
        <title>Draft genome of Moraxella atlantae CCUG 66109.</title>
        <authorList>
            <person name="Salva-Serra F."/>
            <person name="Engstrom-Jakobsson H."/>
            <person name="Thorell K."/>
            <person name="Gonzales-Siles L."/>
            <person name="Karlsson R."/>
            <person name="Boulund F."/>
            <person name="Engstrand L."/>
            <person name="Kristiansson E."/>
            <person name="Moore E."/>
        </authorList>
    </citation>
    <scope>NUCLEOTIDE SEQUENCE [LARGE SCALE GENOMIC DNA]</scope>
    <source>
        <strain evidence="1 3">CCUG 66109</strain>
    </source>
</reference>
<proteinExistence type="predicted"/>
<dbReference type="InterPro" id="IPR016181">
    <property type="entry name" value="Acyl_CoA_acyltransferase"/>
</dbReference>
<dbReference type="EMBL" id="LZMZ01000029">
    <property type="protein sequence ID" value="OBX76620.1"/>
    <property type="molecule type" value="Genomic_DNA"/>
</dbReference>
<evidence type="ECO:0000313" key="4">
    <source>
        <dbReference type="Proteomes" id="UP000255193"/>
    </source>
</evidence>
<sequence length="133" mass="14659">MPLESIAIQDFSHNRIDDPELAARIAKLYEDSHEFADGQTAIATFNGLFARGGRLYVGMFNDRPIAAVASLDDGIDGQRRLAHLAVHPANRGRAIDAKLIKQTTDSERKLGVTRFASNDGDILRILTHYELLG</sequence>
<evidence type="ECO:0000313" key="1">
    <source>
        <dbReference type="EMBL" id="OBX76620.1"/>
    </source>
</evidence>
<accession>A0A1B8QBA0</accession>
<dbReference type="Proteomes" id="UP000255193">
    <property type="component" value="Unassembled WGS sequence"/>
</dbReference>
<dbReference type="EMBL" id="UGQA01000001">
    <property type="protein sequence ID" value="STY96202.1"/>
    <property type="molecule type" value="Genomic_DNA"/>
</dbReference>
<dbReference type="AlphaFoldDB" id="A0A1B8QBA0"/>
<dbReference type="STRING" id="34059.A9308_08060"/>
<gene>
    <name evidence="1" type="ORF">A9308_08060</name>
    <name evidence="2" type="ORF">NCTC11091_02017</name>
</gene>
<organism evidence="1 3">
    <name type="scientific">Faucicola atlantae</name>
    <dbReference type="NCBI Taxonomy" id="34059"/>
    <lineage>
        <taxon>Bacteria</taxon>
        <taxon>Pseudomonadati</taxon>
        <taxon>Pseudomonadota</taxon>
        <taxon>Gammaproteobacteria</taxon>
        <taxon>Moraxellales</taxon>
        <taxon>Moraxellaceae</taxon>
        <taxon>Faucicola</taxon>
    </lineage>
</organism>
<dbReference type="SUPFAM" id="SSF55729">
    <property type="entry name" value="Acyl-CoA N-acyltransferases (Nat)"/>
    <property type="match status" value="1"/>
</dbReference>
<name>A0A1B8QBA0_9GAMM</name>
<dbReference type="Gene3D" id="3.40.630.30">
    <property type="match status" value="1"/>
</dbReference>
<evidence type="ECO:0000313" key="3">
    <source>
        <dbReference type="Proteomes" id="UP000092508"/>
    </source>
</evidence>
<evidence type="ECO:0000313" key="2">
    <source>
        <dbReference type="EMBL" id="STY96202.1"/>
    </source>
</evidence>
<protein>
    <submittedName>
        <fullName evidence="1">Uncharacterized protein</fullName>
    </submittedName>
</protein>
<dbReference type="OrthoDB" id="5736859at2"/>
<reference evidence="2 4" key="2">
    <citation type="submission" date="2018-06" db="EMBL/GenBank/DDBJ databases">
        <authorList>
            <consortium name="Pathogen Informatics"/>
            <person name="Doyle S."/>
        </authorList>
    </citation>
    <scope>NUCLEOTIDE SEQUENCE [LARGE SCALE GENOMIC DNA]</scope>
    <source>
        <strain evidence="2 4">NCTC11091</strain>
    </source>
</reference>
<dbReference type="RefSeq" id="WP_067057023.1">
    <property type="nucleotide sequence ID" value="NZ_MXAO01000014.1"/>
</dbReference>